<reference evidence="2" key="1">
    <citation type="submission" date="2016-11" db="EMBL/GenBank/DDBJ databases">
        <authorList>
            <person name="Shukria A."/>
            <person name="Stevens D.C."/>
        </authorList>
    </citation>
    <scope>NUCLEOTIDE SEQUENCE [LARGE SCALE GENOMIC DNA]</scope>
    <source>
        <strain evidence="2">Cbfe23</strain>
    </source>
</reference>
<dbReference type="STRING" id="83449.BON30_34780"/>
<name>A0A1L9B271_9BACT</name>
<proteinExistence type="predicted"/>
<dbReference type="GO" id="GO:0015035">
    <property type="term" value="F:protein-disulfide reductase activity"/>
    <property type="evidence" value="ECO:0007669"/>
    <property type="project" value="InterPro"/>
</dbReference>
<accession>A0A1L9B271</accession>
<dbReference type="Pfam" id="PF04134">
    <property type="entry name" value="DCC1-like"/>
    <property type="match status" value="1"/>
</dbReference>
<gene>
    <name evidence="1" type="ORF">BON30_34780</name>
</gene>
<evidence type="ECO:0000313" key="2">
    <source>
        <dbReference type="Proteomes" id="UP000182229"/>
    </source>
</evidence>
<protein>
    <recommendedName>
        <fullName evidence="3">Thiol-disulfide oxidoreductase</fullName>
    </recommendedName>
</protein>
<dbReference type="OrthoDB" id="9785438at2"/>
<organism evidence="1 2">
    <name type="scientific">Cystobacter ferrugineus</name>
    <dbReference type="NCBI Taxonomy" id="83449"/>
    <lineage>
        <taxon>Bacteria</taxon>
        <taxon>Pseudomonadati</taxon>
        <taxon>Myxococcota</taxon>
        <taxon>Myxococcia</taxon>
        <taxon>Myxococcales</taxon>
        <taxon>Cystobacterineae</taxon>
        <taxon>Archangiaceae</taxon>
        <taxon>Cystobacter</taxon>
    </lineage>
</organism>
<comment type="caution">
    <text evidence="1">The sequence shown here is derived from an EMBL/GenBank/DDBJ whole genome shotgun (WGS) entry which is preliminary data.</text>
</comment>
<dbReference type="Proteomes" id="UP000182229">
    <property type="component" value="Unassembled WGS sequence"/>
</dbReference>
<dbReference type="PANTHER" id="PTHR33639:SF2">
    <property type="entry name" value="DUF393 DOMAIN-CONTAINING PROTEIN"/>
    <property type="match status" value="1"/>
</dbReference>
<sequence>MSTSKHLLFFDGVCVLCNHTVHFIHARDRQDVFLFAQLQGSLARDLLARHGKDAAALDGVYLLADRGSANERLLWKYAAVRFVLRQLGGAWKGLSVLMGVLPARVGDFFYDLVAGNRYRLVGKYEQCPLPPPELRRKFVADGE</sequence>
<dbReference type="InterPro" id="IPR007263">
    <property type="entry name" value="DCC1-like"/>
</dbReference>
<evidence type="ECO:0000313" key="1">
    <source>
        <dbReference type="EMBL" id="OJH36316.1"/>
    </source>
</evidence>
<evidence type="ECO:0008006" key="3">
    <source>
        <dbReference type="Google" id="ProtNLM"/>
    </source>
</evidence>
<keyword evidence="2" id="KW-1185">Reference proteome</keyword>
<dbReference type="EMBL" id="MPIN01000011">
    <property type="protein sequence ID" value="OJH36316.1"/>
    <property type="molecule type" value="Genomic_DNA"/>
</dbReference>
<dbReference type="AlphaFoldDB" id="A0A1L9B271"/>
<dbReference type="InterPro" id="IPR052927">
    <property type="entry name" value="DCC_oxidoreductase"/>
</dbReference>
<dbReference type="RefSeq" id="WP_071902812.1">
    <property type="nucleotide sequence ID" value="NZ_MPIN01000011.1"/>
</dbReference>
<dbReference type="PANTHER" id="PTHR33639">
    <property type="entry name" value="THIOL-DISULFIDE OXIDOREDUCTASE DCC"/>
    <property type="match status" value="1"/>
</dbReference>
<reference evidence="1 2" key="2">
    <citation type="submission" date="2016-12" db="EMBL/GenBank/DDBJ databases">
        <title>Draft Genome Sequence of Cystobacter ferrugineus Strain Cbfe23.</title>
        <authorList>
            <person name="Akbar S."/>
            <person name="Dowd S.E."/>
            <person name="Stevens D.C."/>
        </authorList>
    </citation>
    <scope>NUCLEOTIDE SEQUENCE [LARGE SCALE GENOMIC DNA]</scope>
    <source>
        <strain evidence="1 2">Cbfe23</strain>
    </source>
</reference>